<evidence type="ECO:0000313" key="2">
    <source>
        <dbReference type="Proteomes" id="UP001732700"/>
    </source>
</evidence>
<proteinExistence type="predicted"/>
<name>A0ACD5UTI5_AVESA</name>
<organism evidence="1 2">
    <name type="scientific">Avena sativa</name>
    <name type="common">Oat</name>
    <dbReference type="NCBI Taxonomy" id="4498"/>
    <lineage>
        <taxon>Eukaryota</taxon>
        <taxon>Viridiplantae</taxon>
        <taxon>Streptophyta</taxon>
        <taxon>Embryophyta</taxon>
        <taxon>Tracheophyta</taxon>
        <taxon>Spermatophyta</taxon>
        <taxon>Magnoliopsida</taxon>
        <taxon>Liliopsida</taxon>
        <taxon>Poales</taxon>
        <taxon>Poaceae</taxon>
        <taxon>BOP clade</taxon>
        <taxon>Pooideae</taxon>
        <taxon>Poodae</taxon>
        <taxon>Poeae</taxon>
        <taxon>Poeae Chloroplast Group 1 (Aveneae type)</taxon>
        <taxon>Aveninae</taxon>
        <taxon>Avena</taxon>
    </lineage>
</organism>
<evidence type="ECO:0000313" key="1">
    <source>
        <dbReference type="EnsemblPlants" id="AVESA.00010b.r2.2CG0310420.4.CDS"/>
    </source>
</evidence>
<keyword evidence="2" id="KW-1185">Reference proteome</keyword>
<reference evidence="1" key="1">
    <citation type="submission" date="2021-05" db="EMBL/GenBank/DDBJ databases">
        <authorList>
            <person name="Scholz U."/>
            <person name="Mascher M."/>
            <person name="Fiebig A."/>
        </authorList>
    </citation>
    <scope>NUCLEOTIDE SEQUENCE [LARGE SCALE GENOMIC DNA]</scope>
</reference>
<sequence>MCVMEAGSADMDMSAGDEPSAAAAATVRATVVQASTVFYDTPATIEKAEGLIAEAGKKGSQLVLFPEVFVGGFPRGSTFGAVIGSGGPGLAKGKEDYRKYFASAIDVPGPEVTRLGGFAAKYKVYLVIGVVERDVYTLYNTVLFFSPLGELLGKHRKLVPTALEQAIWACGDGSTLSLYDTPVGKIGALVCWENKMPLARTALYGKGIQIYCAPTADDSELWLASMRHIAVEGGCFVMSANQFCLRKDYPPPPGYTFAGFDQEPPPETVVCCGGSVIVSPSGTVLAGPNYEGEGLVTADLGIPSIIVFLHTRTPH</sequence>
<reference evidence="1" key="2">
    <citation type="submission" date="2025-09" db="UniProtKB">
        <authorList>
            <consortium name="EnsemblPlants"/>
        </authorList>
    </citation>
    <scope>IDENTIFICATION</scope>
</reference>
<protein>
    <submittedName>
        <fullName evidence="1">Uncharacterized protein</fullName>
    </submittedName>
</protein>
<dbReference type="EnsemblPlants" id="AVESA.00010b.r2.2CG0310420.4">
    <property type="protein sequence ID" value="AVESA.00010b.r2.2CG0310420.4.CDS"/>
    <property type="gene ID" value="AVESA.00010b.r2.2CG0310420"/>
</dbReference>
<dbReference type="Proteomes" id="UP001732700">
    <property type="component" value="Chromosome 2C"/>
</dbReference>
<accession>A0ACD5UTI5</accession>